<sequence length="49" mass="5502">MQLGEILSILWPHPLEAGQAFVPTQFCLAITFSIQVVSRFVKMKHGSPF</sequence>
<organism evidence="1 2">
    <name type="scientific">Rattus norvegicus</name>
    <name type="common">Rat</name>
    <dbReference type="NCBI Taxonomy" id="10116"/>
    <lineage>
        <taxon>Eukaryota</taxon>
        <taxon>Metazoa</taxon>
        <taxon>Chordata</taxon>
        <taxon>Craniata</taxon>
        <taxon>Vertebrata</taxon>
        <taxon>Euteleostomi</taxon>
        <taxon>Mammalia</taxon>
        <taxon>Eutheria</taxon>
        <taxon>Euarchontoglires</taxon>
        <taxon>Glires</taxon>
        <taxon>Rodentia</taxon>
        <taxon>Myomorpha</taxon>
        <taxon>Muroidea</taxon>
        <taxon>Muridae</taxon>
        <taxon>Murinae</taxon>
        <taxon>Rattus</taxon>
    </lineage>
</organism>
<reference evidence="2" key="1">
    <citation type="submission" date="2005-09" db="EMBL/GenBank/DDBJ databases">
        <authorList>
            <person name="Mural R.J."/>
            <person name="Li P.W."/>
            <person name="Adams M.D."/>
            <person name="Amanatides P.G."/>
            <person name="Baden-Tillson H."/>
            <person name="Barnstead M."/>
            <person name="Chin S.H."/>
            <person name="Dew I."/>
            <person name="Evans C.A."/>
            <person name="Ferriera S."/>
            <person name="Flanigan M."/>
            <person name="Fosler C."/>
            <person name="Glodek A."/>
            <person name="Gu Z."/>
            <person name="Holt R.A."/>
            <person name="Jennings D."/>
            <person name="Kraft C.L."/>
            <person name="Lu F."/>
            <person name="Nguyen T."/>
            <person name="Nusskern D.R."/>
            <person name="Pfannkoch C.M."/>
            <person name="Sitter C."/>
            <person name="Sutton G.G."/>
            <person name="Venter J.C."/>
            <person name="Wang Z."/>
            <person name="Woodage T."/>
            <person name="Zheng X.H."/>
            <person name="Zhong F."/>
        </authorList>
    </citation>
    <scope>NUCLEOTIDE SEQUENCE [LARGE SCALE GENOMIC DNA]</scope>
    <source>
        <strain>BN</strain>
        <strain evidence="2">Sprague-Dawley</strain>
    </source>
</reference>
<accession>A6IST1</accession>
<dbReference type="AlphaFoldDB" id="A6IST1"/>
<protein>
    <submittedName>
        <fullName evidence="1">RCG31083</fullName>
    </submittedName>
</protein>
<proteinExistence type="predicted"/>
<name>A6IST1_RAT</name>
<dbReference type="EMBL" id="CH473968">
    <property type="protein sequence ID" value="EDL80632.1"/>
    <property type="molecule type" value="Genomic_DNA"/>
</dbReference>
<dbReference type="Proteomes" id="UP000234681">
    <property type="component" value="Chromosome 5"/>
</dbReference>
<evidence type="ECO:0000313" key="2">
    <source>
        <dbReference type="Proteomes" id="UP000234681"/>
    </source>
</evidence>
<evidence type="ECO:0000313" key="1">
    <source>
        <dbReference type="EMBL" id="EDL80632.1"/>
    </source>
</evidence>
<gene>
    <name evidence="1" type="ORF">rCG_31083</name>
</gene>